<comment type="caution">
    <text evidence="2">The sequence shown here is derived from an EMBL/GenBank/DDBJ whole genome shotgun (WGS) entry which is preliminary data.</text>
</comment>
<accession>A0A1A7BYW2</accession>
<feature type="compositionally biased region" description="Basic and acidic residues" evidence="1">
    <location>
        <begin position="7"/>
        <end position="22"/>
    </location>
</feature>
<organism evidence="2 3">
    <name type="scientific">Janthinobacterium psychrotolerans</name>
    <dbReference type="NCBI Taxonomy" id="1747903"/>
    <lineage>
        <taxon>Bacteria</taxon>
        <taxon>Pseudomonadati</taxon>
        <taxon>Pseudomonadota</taxon>
        <taxon>Betaproteobacteria</taxon>
        <taxon>Burkholderiales</taxon>
        <taxon>Oxalobacteraceae</taxon>
        <taxon>Janthinobacterium</taxon>
    </lineage>
</organism>
<reference evidence="2 3" key="1">
    <citation type="submission" date="2016-04" db="EMBL/GenBank/DDBJ databases">
        <title>Draft genome sequence of Janthinobacterium psychrotolerans sp. nov., isolated from freshwater sediments in Denmark.</title>
        <authorList>
            <person name="Gong X."/>
            <person name="Skrivergaard S."/>
            <person name="Korsgaard B.S."/>
            <person name="Schreiber L."/>
            <person name="Marshall I.P."/>
            <person name="Finster K."/>
            <person name="Schramm A."/>
        </authorList>
    </citation>
    <scope>NUCLEOTIDE SEQUENCE [LARGE SCALE GENOMIC DNA]</scope>
    <source>
        <strain evidence="2 3">S3-2</strain>
    </source>
</reference>
<dbReference type="Proteomes" id="UP000092713">
    <property type="component" value="Unassembled WGS sequence"/>
</dbReference>
<sequence>MSTAKSPQEKKALSLAKDRRNLYGESPHSSRKNIKRGKQNQHQEERRTANQALALINAGSSEEQMIAHEVAAETRARLHRLDGFKKEADRPLGDFIERQQERRERSGMLDGQPKRDG</sequence>
<dbReference type="RefSeq" id="WP_065309451.1">
    <property type="nucleotide sequence ID" value="NZ_LOCQ01000059.1"/>
</dbReference>
<feature type="region of interest" description="Disordered" evidence="1">
    <location>
        <begin position="1"/>
        <end position="50"/>
    </location>
</feature>
<evidence type="ECO:0000256" key="1">
    <source>
        <dbReference type="SAM" id="MobiDB-lite"/>
    </source>
</evidence>
<proteinExistence type="predicted"/>
<evidence type="ECO:0000313" key="3">
    <source>
        <dbReference type="Proteomes" id="UP000092713"/>
    </source>
</evidence>
<protein>
    <submittedName>
        <fullName evidence="2">Uncharacterized protein</fullName>
    </submittedName>
</protein>
<keyword evidence="3" id="KW-1185">Reference proteome</keyword>
<dbReference type="EMBL" id="LOCQ01000059">
    <property type="protein sequence ID" value="OBV37924.1"/>
    <property type="molecule type" value="Genomic_DNA"/>
</dbReference>
<dbReference type="STRING" id="1747903.ASR47_1004199"/>
<feature type="region of interest" description="Disordered" evidence="1">
    <location>
        <begin position="86"/>
        <end position="117"/>
    </location>
</feature>
<evidence type="ECO:0000313" key="2">
    <source>
        <dbReference type="EMBL" id="OBV37924.1"/>
    </source>
</evidence>
<dbReference type="AlphaFoldDB" id="A0A1A7BYW2"/>
<dbReference type="OrthoDB" id="8705804at2"/>
<name>A0A1A7BYW2_9BURK</name>
<feature type="compositionally biased region" description="Basic residues" evidence="1">
    <location>
        <begin position="29"/>
        <end position="39"/>
    </location>
</feature>
<gene>
    <name evidence="2" type="ORF">ASR47_1004199</name>
</gene>